<reference evidence="1" key="1">
    <citation type="submission" date="2018-06" db="EMBL/GenBank/DDBJ databases">
        <authorList>
            <person name="Zhirakovskaya E."/>
        </authorList>
    </citation>
    <scope>NUCLEOTIDE SEQUENCE</scope>
</reference>
<accession>A0A3B0XVQ1</accession>
<dbReference type="GO" id="GO:0008168">
    <property type="term" value="F:methyltransferase activity"/>
    <property type="evidence" value="ECO:0007669"/>
    <property type="project" value="UniProtKB-KW"/>
</dbReference>
<organism evidence="1">
    <name type="scientific">hydrothermal vent metagenome</name>
    <dbReference type="NCBI Taxonomy" id="652676"/>
    <lineage>
        <taxon>unclassified sequences</taxon>
        <taxon>metagenomes</taxon>
        <taxon>ecological metagenomes</taxon>
    </lineage>
</organism>
<keyword evidence="1" id="KW-0489">Methyltransferase</keyword>
<sequence>MTTTAKSYWFVGASYGKGSEDQSERFLKEGIWQNGRKDKYFDLVRSMQPGDRIAIKSSYTRKHNLPFESKGQTASVLGIKATGVDTKNHGDGRFVDVDWEPGLEPVKEWCFYTNRSTIWKVEPEDWMTEGLINFTLGWNPDINDGVRLNIRPFLTVTDVSKKGAGILRAKPNIHWKKDRDKDVEAASGYKLGLEYEGKEGDCINDHHLTLAEKQAAIQITLEGS</sequence>
<evidence type="ECO:0000313" key="1">
    <source>
        <dbReference type="EMBL" id="VAW66029.1"/>
    </source>
</evidence>
<gene>
    <name evidence="1" type="ORF">MNBD_GAMMA10-3374</name>
</gene>
<dbReference type="AlphaFoldDB" id="A0A3B0XVQ1"/>
<protein>
    <submittedName>
        <fullName evidence="1">Type II restriction enzyme, methylase subunits</fullName>
    </submittedName>
</protein>
<keyword evidence="1" id="KW-0808">Transferase</keyword>
<dbReference type="GO" id="GO:0032259">
    <property type="term" value="P:methylation"/>
    <property type="evidence" value="ECO:0007669"/>
    <property type="project" value="UniProtKB-KW"/>
</dbReference>
<name>A0A3B0XVQ1_9ZZZZ</name>
<dbReference type="EMBL" id="UOFJ01000203">
    <property type="protein sequence ID" value="VAW66029.1"/>
    <property type="molecule type" value="Genomic_DNA"/>
</dbReference>
<proteinExistence type="predicted"/>